<evidence type="ECO:0000256" key="2">
    <source>
        <dbReference type="ARBA" id="ARBA00022750"/>
    </source>
</evidence>
<dbReference type="EMBL" id="MU004236">
    <property type="protein sequence ID" value="KAF2668485.1"/>
    <property type="molecule type" value="Genomic_DNA"/>
</dbReference>
<protein>
    <submittedName>
        <fullName evidence="7">Acid protease</fullName>
    </submittedName>
</protein>
<feature type="chain" id="PRO_5025682474" evidence="5">
    <location>
        <begin position="17"/>
        <end position="481"/>
    </location>
</feature>
<keyword evidence="5" id="KW-0732">Signal</keyword>
<evidence type="ECO:0000313" key="7">
    <source>
        <dbReference type="EMBL" id="KAF2668485.1"/>
    </source>
</evidence>
<dbReference type="Pfam" id="PF00026">
    <property type="entry name" value="Asp"/>
    <property type="match status" value="1"/>
</dbReference>
<dbReference type="InterPro" id="IPR021109">
    <property type="entry name" value="Peptidase_aspartic_dom_sf"/>
</dbReference>
<dbReference type="PROSITE" id="PS51767">
    <property type="entry name" value="PEPTIDASE_A1"/>
    <property type="match status" value="1"/>
</dbReference>
<evidence type="ECO:0000256" key="4">
    <source>
        <dbReference type="RuleBase" id="RU000454"/>
    </source>
</evidence>
<organism evidence="7 8">
    <name type="scientific">Microthyrium microscopicum</name>
    <dbReference type="NCBI Taxonomy" id="703497"/>
    <lineage>
        <taxon>Eukaryota</taxon>
        <taxon>Fungi</taxon>
        <taxon>Dikarya</taxon>
        <taxon>Ascomycota</taxon>
        <taxon>Pezizomycotina</taxon>
        <taxon>Dothideomycetes</taxon>
        <taxon>Dothideomycetes incertae sedis</taxon>
        <taxon>Microthyriales</taxon>
        <taxon>Microthyriaceae</taxon>
        <taxon>Microthyrium</taxon>
    </lineage>
</organism>
<evidence type="ECO:0000256" key="3">
    <source>
        <dbReference type="PIRSR" id="PIRSR601461-1"/>
    </source>
</evidence>
<dbReference type="Gene3D" id="2.40.70.10">
    <property type="entry name" value="Acid Proteases"/>
    <property type="match status" value="2"/>
</dbReference>
<sequence>MVYCIIVLSLISAIYGSPTRQQQSSSDIHSKDLSSHEERGLADLGISRIRRRSLEKRGVRIAFKQAVAFAPATPDIVTDNVLQLEPVSGTPLSQKYLQLIEDDRIYKDEKEPAKNAEVIQNIRDTVYLTTMKFGPEEFKLVIDTGSADTWLVQTGFKCISMLTRQSVASATCRFSRTYNNTKTFKAVANQHFNISYADGEFLNGEMGREDVTFGGITVPNQEFGLINYAAWNGDTISSGLTGLAFPSVTRAYPGADAKGDKRGGNVPYDPIFTSMWKKKLISPYFSIALNRASEGPGAVALGGLPGGSIKFEDKWAKAPMQHLMMALPGAKTPADYQLYVVETEGWSITSPAGVSAPAVNSTKVKVVLDTGTTLSYLPPAVANAINAAFDPPASQDLLMRQFIVNCNAKAPKVAMKLGGQMVWFDGEDLKLRTGAGNTCMSGIQASRSALQPSILGGVFLKNVVAVFDIGAAEMRFANRIR</sequence>
<evidence type="ECO:0000256" key="1">
    <source>
        <dbReference type="ARBA" id="ARBA00007447"/>
    </source>
</evidence>
<dbReference type="PANTHER" id="PTHR47966:SF47">
    <property type="entry name" value="ENDOPEPTIDASE, PUTATIVE (AFU_ORTHOLOGUE AFUA_3G01220)-RELATED"/>
    <property type="match status" value="1"/>
</dbReference>
<dbReference type="AlphaFoldDB" id="A0A6A6U896"/>
<dbReference type="InterPro" id="IPR033121">
    <property type="entry name" value="PEPTIDASE_A1"/>
</dbReference>
<feature type="active site" evidence="3">
    <location>
        <position position="143"/>
    </location>
</feature>
<keyword evidence="4 7" id="KW-0645">Protease</keyword>
<dbReference type="InterPro" id="IPR001461">
    <property type="entry name" value="Aspartic_peptidase_A1"/>
</dbReference>
<dbReference type="PANTHER" id="PTHR47966">
    <property type="entry name" value="BETA-SITE APP-CLEAVING ENZYME, ISOFORM A-RELATED"/>
    <property type="match status" value="1"/>
</dbReference>
<feature type="domain" description="Peptidase A1" evidence="6">
    <location>
        <begin position="127"/>
        <end position="477"/>
    </location>
</feature>
<gene>
    <name evidence="7" type="ORF">BT63DRAFT_414489</name>
</gene>
<dbReference type="OrthoDB" id="15189at2759"/>
<keyword evidence="8" id="KW-1185">Reference proteome</keyword>
<keyword evidence="2 4" id="KW-0064">Aspartyl protease</keyword>
<dbReference type="CDD" id="cd05471">
    <property type="entry name" value="pepsin_like"/>
    <property type="match status" value="1"/>
</dbReference>
<dbReference type="InterPro" id="IPR034164">
    <property type="entry name" value="Pepsin-like_dom"/>
</dbReference>
<comment type="similarity">
    <text evidence="1 4">Belongs to the peptidase A1 family.</text>
</comment>
<dbReference type="PROSITE" id="PS00141">
    <property type="entry name" value="ASP_PROTEASE"/>
    <property type="match status" value="2"/>
</dbReference>
<dbReference type="GO" id="GO:0000324">
    <property type="term" value="C:fungal-type vacuole"/>
    <property type="evidence" value="ECO:0007669"/>
    <property type="project" value="TreeGrafter"/>
</dbReference>
<keyword evidence="4" id="KW-0378">Hydrolase</keyword>
<evidence type="ECO:0000259" key="6">
    <source>
        <dbReference type="PROSITE" id="PS51767"/>
    </source>
</evidence>
<evidence type="ECO:0000313" key="8">
    <source>
        <dbReference type="Proteomes" id="UP000799302"/>
    </source>
</evidence>
<evidence type="ECO:0000256" key="5">
    <source>
        <dbReference type="SAM" id="SignalP"/>
    </source>
</evidence>
<dbReference type="InterPro" id="IPR001969">
    <property type="entry name" value="Aspartic_peptidase_AS"/>
</dbReference>
<dbReference type="GO" id="GO:0004190">
    <property type="term" value="F:aspartic-type endopeptidase activity"/>
    <property type="evidence" value="ECO:0007669"/>
    <property type="project" value="UniProtKB-KW"/>
</dbReference>
<feature type="signal peptide" evidence="5">
    <location>
        <begin position="1"/>
        <end position="16"/>
    </location>
</feature>
<dbReference type="Proteomes" id="UP000799302">
    <property type="component" value="Unassembled WGS sequence"/>
</dbReference>
<dbReference type="GO" id="GO:0006508">
    <property type="term" value="P:proteolysis"/>
    <property type="evidence" value="ECO:0007669"/>
    <property type="project" value="UniProtKB-KW"/>
</dbReference>
<name>A0A6A6U896_9PEZI</name>
<dbReference type="SUPFAM" id="SSF50630">
    <property type="entry name" value="Acid proteases"/>
    <property type="match status" value="1"/>
</dbReference>
<feature type="active site" evidence="3">
    <location>
        <position position="369"/>
    </location>
</feature>
<reference evidence="7" key="1">
    <citation type="journal article" date="2020" name="Stud. Mycol.">
        <title>101 Dothideomycetes genomes: a test case for predicting lifestyles and emergence of pathogens.</title>
        <authorList>
            <person name="Haridas S."/>
            <person name="Albert R."/>
            <person name="Binder M."/>
            <person name="Bloem J."/>
            <person name="Labutti K."/>
            <person name="Salamov A."/>
            <person name="Andreopoulos B."/>
            <person name="Baker S."/>
            <person name="Barry K."/>
            <person name="Bills G."/>
            <person name="Bluhm B."/>
            <person name="Cannon C."/>
            <person name="Castanera R."/>
            <person name="Culley D."/>
            <person name="Daum C."/>
            <person name="Ezra D."/>
            <person name="Gonzalez J."/>
            <person name="Henrissat B."/>
            <person name="Kuo A."/>
            <person name="Liang C."/>
            <person name="Lipzen A."/>
            <person name="Lutzoni F."/>
            <person name="Magnuson J."/>
            <person name="Mondo S."/>
            <person name="Nolan M."/>
            <person name="Ohm R."/>
            <person name="Pangilinan J."/>
            <person name="Park H.-J."/>
            <person name="Ramirez L."/>
            <person name="Alfaro M."/>
            <person name="Sun H."/>
            <person name="Tritt A."/>
            <person name="Yoshinaga Y."/>
            <person name="Zwiers L.-H."/>
            <person name="Turgeon B."/>
            <person name="Goodwin S."/>
            <person name="Spatafora J."/>
            <person name="Crous P."/>
            <person name="Grigoriev I."/>
        </authorList>
    </citation>
    <scope>NUCLEOTIDE SEQUENCE</scope>
    <source>
        <strain evidence="7">CBS 115976</strain>
    </source>
</reference>
<dbReference type="PRINTS" id="PR00792">
    <property type="entry name" value="PEPSIN"/>
</dbReference>
<proteinExistence type="inferred from homology"/>
<accession>A0A6A6U896</accession>